<evidence type="ECO:0000313" key="10">
    <source>
        <dbReference type="EMBL" id="KAJ1700829.1"/>
    </source>
</evidence>
<evidence type="ECO:0000256" key="4">
    <source>
        <dbReference type="ARBA" id="ARBA00022989"/>
    </source>
</evidence>
<feature type="repeat" description="ANK" evidence="7">
    <location>
        <begin position="112"/>
        <end position="136"/>
    </location>
</feature>
<dbReference type="AlphaFoldDB" id="A0A9Q0HW78"/>
<keyword evidence="6 8" id="KW-0472">Membrane</keyword>
<evidence type="ECO:0000256" key="6">
    <source>
        <dbReference type="ARBA" id="ARBA00023136"/>
    </source>
</evidence>
<protein>
    <recommendedName>
        <fullName evidence="9">PGG domain-containing protein</fullName>
    </recommendedName>
</protein>
<dbReference type="GO" id="GO:0005886">
    <property type="term" value="C:plasma membrane"/>
    <property type="evidence" value="ECO:0007669"/>
    <property type="project" value="TreeGrafter"/>
</dbReference>
<feature type="repeat" description="ANK" evidence="7">
    <location>
        <begin position="322"/>
        <end position="344"/>
    </location>
</feature>
<feature type="transmembrane region" description="Helical" evidence="8">
    <location>
        <begin position="895"/>
        <end position="916"/>
    </location>
</feature>
<evidence type="ECO:0000259" key="9">
    <source>
        <dbReference type="Pfam" id="PF13962"/>
    </source>
</evidence>
<evidence type="ECO:0000256" key="1">
    <source>
        <dbReference type="ARBA" id="ARBA00004141"/>
    </source>
</evidence>
<dbReference type="Pfam" id="PF13637">
    <property type="entry name" value="Ank_4"/>
    <property type="match status" value="1"/>
</dbReference>
<dbReference type="PANTHER" id="PTHR24186:SF50">
    <property type="entry name" value="ANKYRIN REPEAT-CONTAINING PROTEIN ITN1-LIKE ISOFORM X1"/>
    <property type="match status" value="1"/>
</dbReference>
<dbReference type="Proteomes" id="UP001151287">
    <property type="component" value="Unassembled WGS sequence"/>
</dbReference>
<dbReference type="InterPro" id="IPR026961">
    <property type="entry name" value="PGG_dom"/>
</dbReference>
<name>A0A9Q0HW78_9POAL</name>
<accession>A0A9Q0HW78</accession>
<feature type="repeat" description="ANK" evidence="7">
    <location>
        <begin position="184"/>
        <end position="210"/>
    </location>
</feature>
<comment type="caution">
    <text evidence="10">The sequence shown here is derived from an EMBL/GenBank/DDBJ whole genome shotgun (WGS) entry which is preliminary data.</text>
</comment>
<sequence length="949" mass="105493">MDPTLHKAATQGNLELLKIILTADTKTLLSRTPQQNTALHIAARLGHRDFADIILRECGALILEKNIDGDTPLHVASKFGKLEVVDLLINHFVEWPIDIKTEGGLLTTTNKLGNTALHEAATHGKSEVALMLLEANPIVSHMLNEKHESPLHIAAREGLATVVNVILKQSWVEQEKGTQPPVSGTGSPLHQAVLGGHIKIVEMLLHRRSDFVKLVDSDGNNALHYAAQNDNGKIMEMLITKEPSLAYGNNNWGQPPLHAAVYYGAKAAIKAILKHCPDTAEQIGQDGGNALHVAVNRGKIGSLKCLLKHIQPEEIINHQDYDGNTPLHLAAKQSRIQSSLLLLKDRRVNPCLLNHKGQTARSAIEMPETNTYEMFIWKELKKEEAKRCKKQQLPPVTSSRFYGMAKPLDPALHKAVTQGNLELLKIVLTVDHKTLLSRTPQQNTALHIAARVGHHDIADIMLKECETLMLDKNIDGDTPLHVASKFGNIEIVNLLIKYSVEWPIDIESEEGGPLTTKNKLGNTALHEAVTHGKSEVAMRLIEAKPEVVHILNERLELPLHIAARKGLSMVVTEILKDHWVETEVDIQSAVTGSPLHHAVLGGHIEIVQILLSYRSHLVNQVNRDGNNALHCAAQSNNQKMVEMLLRKDLSIAYVDNYKHQTPLHVAVQYGSTSAVETILKFCPDTAEQLGPDGGNALHIAVNKGMLNSLKCLLKNIWHEELINHRDFDGNTPLHLAAKQSRREMSILLAWDKKVDPCVLNNEGETARSEIERLDKTKENDLFVWNVLKKLEAKRCYKDYIPPPRDAIMQSKTEKYFNLSFETYGLIAALITTVTFAATFTMPGGYDQQSGYAIHHKEASFKIFVIFNTIAMCSALVVMVCFLWAREDMVIQQRLLHRLTILASVSLIVSLITAVYLVVKSVWLVSVVILIGLSTPVLVWFVLGFQVLSF</sequence>
<comment type="subcellular location">
    <subcellularLocation>
        <location evidence="1">Membrane</location>
        <topology evidence="1">Multi-pass membrane protein</topology>
    </subcellularLocation>
</comment>
<reference evidence="10" key="1">
    <citation type="journal article" date="2022" name="Cell">
        <title>Repeat-based holocentromeres influence genome architecture and karyotype evolution.</title>
        <authorList>
            <person name="Hofstatter P.G."/>
            <person name="Thangavel G."/>
            <person name="Lux T."/>
            <person name="Neumann P."/>
            <person name="Vondrak T."/>
            <person name="Novak P."/>
            <person name="Zhang M."/>
            <person name="Costa L."/>
            <person name="Castellani M."/>
            <person name="Scott A."/>
            <person name="Toegelov H."/>
            <person name="Fuchs J."/>
            <person name="Mata-Sucre Y."/>
            <person name="Dias Y."/>
            <person name="Vanzela A.L.L."/>
            <person name="Huettel B."/>
            <person name="Almeida C.C.S."/>
            <person name="Simkova H."/>
            <person name="Souza G."/>
            <person name="Pedrosa-Harand A."/>
            <person name="Macas J."/>
            <person name="Mayer K.F.X."/>
            <person name="Houben A."/>
            <person name="Marques A."/>
        </authorList>
    </citation>
    <scope>NUCLEOTIDE SEQUENCE</scope>
    <source>
        <strain evidence="10">RhyBre1mFocal</strain>
    </source>
</reference>
<dbReference type="Pfam" id="PF12796">
    <property type="entry name" value="Ank_2"/>
    <property type="match status" value="5"/>
</dbReference>
<dbReference type="InterPro" id="IPR036770">
    <property type="entry name" value="Ankyrin_rpt-contain_sf"/>
</dbReference>
<dbReference type="SUPFAM" id="SSF48403">
    <property type="entry name" value="Ankyrin repeat"/>
    <property type="match status" value="3"/>
</dbReference>
<feature type="repeat" description="ANK" evidence="7">
    <location>
        <begin position="218"/>
        <end position="250"/>
    </location>
</feature>
<evidence type="ECO:0000256" key="2">
    <source>
        <dbReference type="ARBA" id="ARBA00022692"/>
    </source>
</evidence>
<dbReference type="EMBL" id="JAMQYH010000001">
    <property type="protein sequence ID" value="KAJ1700829.1"/>
    <property type="molecule type" value="Genomic_DNA"/>
</dbReference>
<dbReference type="Pfam" id="PF00023">
    <property type="entry name" value="Ank"/>
    <property type="match status" value="1"/>
</dbReference>
<dbReference type="PANTHER" id="PTHR24186">
    <property type="entry name" value="PROTEIN PHOSPHATASE 1 REGULATORY SUBUNIT"/>
    <property type="match status" value="1"/>
</dbReference>
<feature type="domain" description="PGG" evidence="9">
    <location>
        <begin position="821"/>
        <end position="916"/>
    </location>
</feature>
<evidence type="ECO:0000256" key="3">
    <source>
        <dbReference type="ARBA" id="ARBA00022737"/>
    </source>
</evidence>
<dbReference type="Gene3D" id="1.25.40.20">
    <property type="entry name" value="Ankyrin repeat-containing domain"/>
    <property type="match status" value="5"/>
</dbReference>
<keyword evidence="4 8" id="KW-1133">Transmembrane helix</keyword>
<keyword evidence="2 8" id="KW-0812">Transmembrane</keyword>
<evidence type="ECO:0000256" key="5">
    <source>
        <dbReference type="ARBA" id="ARBA00023043"/>
    </source>
</evidence>
<keyword evidence="5 7" id="KW-0040">ANK repeat</keyword>
<evidence type="ECO:0000256" key="8">
    <source>
        <dbReference type="SAM" id="Phobius"/>
    </source>
</evidence>
<organism evidence="10 11">
    <name type="scientific">Rhynchospora breviuscula</name>
    <dbReference type="NCBI Taxonomy" id="2022672"/>
    <lineage>
        <taxon>Eukaryota</taxon>
        <taxon>Viridiplantae</taxon>
        <taxon>Streptophyta</taxon>
        <taxon>Embryophyta</taxon>
        <taxon>Tracheophyta</taxon>
        <taxon>Spermatophyta</taxon>
        <taxon>Magnoliopsida</taxon>
        <taxon>Liliopsida</taxon>
        <taxon>Poales</taxon>
        <taxon>Cyperaceae</taxon>
        <taxon>Cyperoideae</taxon>
        <taxon>Rhynchosporeae</taxon>
        <taxon>Rhynchospora</taxon>
    </lineage>
</organism>
<feature type="transmembrane region" description="Helical" evidence="8">
    <location>
        <begin position="862"/>
        <end position="883"/>
    </location>
</feature>
<dbReference type="PROSITE" id="PS50088">
    <property type="entry name" value="ANK_REPEAT"/>
    <property type="match status" value="7"/>
</dbReference>
<feature type="repeat" description="ANK" evidence="7">
    <location>
        <begin position="624"/>
        <end position="656"/>
    </location>
</feature>
<evidence type="ECO:0000313" key="11">
    <source>
        <dbReference type="Proteomes" id="UP001151287"/>
    </source>
</evidence>
<dbReference type="OrthoDB" id="10040922at2759"/>
<proteinExistence type="predicted"/>
<dbReference type="PROSITE" id="PS50297">
    <property type="entry name" value="ANK_REP_REGION"/>
    <property type="match status" value="7"/>
</dbReference>
<evidence type="ECO:0000256" key="7">
    <source>
        <dbReference type="PROSITE-ProRule" id="PRU00023"/>
    </source>
</evidence>
<gene>
    <name evidence="10" type="ORF">LUZ63_000608</name>
</gene>
<feature type="transmembrane region" description="Helical" evidence="8">
    <location>
        <begin position="922"/>
        <end position="947"/>
    </location>
</feature>
<keyword evidence="11" id="KW-1185">Reference proteome</keyword>
<feature type="repeat" description="ANK" evidence="7">
    <location>
        <begin position="68"/>
        <end position="91"/>
    </location>
</feature>
<dbReference type="Pfam" id="PF13962">
    <property type="entry name" value="PGG"/>
    <property type="match status" value="1"/>
</dbReference>
<dbReference type="SMART" id="SM00248">
    <property type="entry name" value="ANK"/>
    <property type="match status" value="19"/>
</dbReference>
<feature type="transmembrane region" description="Helical" evidence="8">
    <location>
        <begin position="823"/>
        <end position="842"/>
    </location>
</feature>
<keyword evidence="3" id="KW-0677">Repeat</keyword>
<feature type="repeat" description="ANK" evidence="7">
    <location>
        <begin position="475"/>
        <end position="501"/>
    </location>
</feature>
<dbReference type="InterPro" id="IPR002110">
    <property type="entry name" value="Ankyrin_rpt"/>
</dbReference>